<dbReference type="AlphaFoldDB" id="A0A0F9E8Q8"/>
<accession>A0A0F9E8Q8</accession>
<name>A0A0F9E8Q8_9ZZZZ</name>
<sequence>MSFGGILRQSTAVDVLIGPFVDSTDGDTEEAALTINRADVLLSKNGQGAVQKTDVTAAASDADGFYNCELDATDTDTVGQLVLYVHVAGALAVRHDFQIVEEEPYDDIFAASAVGYLKPTTAGRDLDVTAAGEAGIDLDNTSGTIAAAQIATDAITAAKIAADAIGASELATGAVNEIVDQVWNEAQADHVAGGSMGLIASEIADILVDSNELQGDTHTAAEVWTSGTRTLSANTNLNDPTAATIADAVHDEARADHTILGSYGDAFIGLVTGSAEAGTLSTTQMTSDLAEATDDHYNGRTVVWTSGVLAGQASDITDYLG</sequence>
<reference evidence="1" key="1">
    <citation type="journal article" date="2015" name="Nature">
        <title>Complex archaea that bridge the gap between prokaryotes and eukaryotes.</title>
        <authorList>
            <person name="Spang A."/>
            <person name="Saw J.H."/>
            <person name="Jorgensen S.L."/>
            <person name="Zaremba-Niedzwiedzka K."/>
            <person name="Martijn J."/>
            <person name="Lind A.E."/>
            <person name="van Eijk R."/>
            <person name="Schleper C."/>
            <person name="Guy L."/>
            <person name="Ettema T.J."/>
        </authorList>
    </citation>
    <scope>NUCLEOTIDE SEQUENCE</scope>
</reference>
<gene>
    <name evidence="1" type="ORF">LCGC14_2183150</name>
</gene>
<protein>
    <submittedName>
        <fullName evidence="1">Uncharacterized protein</fullName>
    </submittedName>
</protein>
<feature type="non-terminal residue" evidence="1">
    <location>
        <position position="321"/>
    </location>
</feature>
<dbReference type="EMBL" id="LAZR01028428">
    <property type="protein sequence ID" value="KKL62641.1"/>
    <property type="molecule type" value="Genomic_DNA"/>
</dbReference>
<organism evidence="1">
    <name type="scientific">marine sediment metagenome</name>
    <dbReference type="NCBI Taxonomy" id="412755"/>
    <lineage>
        <taxon>unclassified sequences</taxon>
        <taxon>metagenomes</taxon>
        <taxon>ecological metagenomes</taxon>
    </lineage>
</organism>
<comment type="caution">
    <text evidence="1">The sequence shown here is derived from an EMBL/GenBank/DDBJ whole genome shotgun (WGS) entry which is preliminary data.</text>
</comment>
<proteinExistence type="predicted"/>
<evidence type="ECO:0000313" key="1">
    <source>
        <dbReference type="EMBL" id="KKL62641.1"/>
    </source>
</evidence>